<feature type="non-terminal residue" evidence="1">
    <location>
        <position position="162"/>
    </location>
</feature>
<dbReference type="EMBL" id="BKCJ010191395">
    <property type="protein sequence ID" value="GEY58830.1"/>
    <property type="molecule type" value="Genomic_DNA"/>
</dbReference>
<protein>
    <submittedName>
        <fullName evidence="1">Phospholipase-like protein</fullName>
    </submittedName>
</protein>
<organism evidence="1">
    <name type="scientific">Tanacetum cinerariifolium</name>
    <name type="common">Dalmatian daisy</name>
    <name type="synonym">Chrysanthemum cinerariifolium</name>
    <dbReference type="NCBI Taxonomy" id="118510"/>
    <lineage>
        <taxon>Eukaryota</taxon>
        <taxon>Viridiplantae</taxon>
        <taxon>Streptophyta</taxon>
        <taxon>Embryophyta</taxon>
        <taxon>Tracheophyta</taxon>
        <taxon>Spermatophyta</taxon>
        <taxon>Magnoliopsida</taxon>
        <taxon>eudicotyledons</taxon>
        <taxon>Gunneridae</taxon>
        <taxon>Pentapetalae</taxon>
        <taxon>asterids</taxon>
        <taxon>campanulids</taxon>
        <taxon>Asterales</taxon>
        <taxon>Asteraceae</taxon>
        <taxon>Asteroideae</taxon>
        <taxon>Anthemideae</taxon>
        <taxon>Anthemidinae</taxon>
        <taxon>Tanacetum</taxon>
    </lineage>
</organism>
<comment type="caution">
    <text evidence="1">The sequence shown here is derived from an EMBL/GenBank/DDBJ whole genome shotgun (WGS) entry which is preliminary data.</text>
</comment>
<dbReference type="AlphaFoldDB" id="A0A699HSH4"/>
<sequence>MDLTNYEAPRVLVKCRSKLALIKTIKEKINDTLREVLFRQTCFRWILDQDDWTESILIHYMLGGETKLSGDETDIVPLYYHIVDDFQIQFSREEFCLVTGLRFGVEYSDEYDNDEAHIPFRRRVFPSSLDGILKLVLLGVEDRRRVPHWILRFLNDRVAWDK</sequence>
<name>A0A699HSH4_TANCI</name>
<proteinExistence type="predicted"/>
<gene>
    <name evidence="1" type="ORF">Tci_430804</name>
</gene>
<dbReference type="PANTHER" id="PTHR48449">
    <property type="entry name" value="DUF1985 DOMAIN-CONTAINING PROTEIN"/>
    <property type="match status" value="1"/>
</dbReference>
<dbReference type="PANTHER" id="PTHR48449:SF1">
    <property type="entry name" value="DUF1985 DOMAIN-CONTAINING PROTEIN"/>
    <property type="match status" value="1"/>
</dbReference>
<evidence type="ECO:0000313" key="1">
    <source>
        <dbReference type="EMBL" id="GEY58830.1"/>
    </source>
</evidence>
<accession>A0A699HSH4</accession>
<reference evidence="1" key="1">
    <citation type="journal article" date="2019" name="Sci. Rep.">
        <title>Draft genome of Tanacetum cinerariifolium, the natural source of mosquito coil.</title>
        <authorList>
            <person name="Yamashiro T."/>
            <person name="Shiraishi A."/>
            <person name="Satake H."/>
            <person name="Nakayama K."/>
        </authorList>
    </citation>
    <scope>NUCLEOTIDE SEQUENCE</scope>
</reference>